<dbReference type="InterPro" id="IPR002401">
    <property type="entry name" value="Cyt_P450_E_grp-I"/>
</dbReference>
<dbReference type="PRINTS" id="PR00385">
    <property type="entry name" value="P450"/>
</dbReference>
<dbReference type="PANTHER" id="PTHR24291">
    <property type="entry name" value="CYTOCHROME P450 FAMILY 4"/>
    <property type="match status" value="1"/>
</dbReference>
<organism evidence="4 5">
    <name type="scientific">Potamilus streckersoni</name>
    <dbReference type="NCBI Taxonomy" id="2493646"/>
    <lineage>
        <taxon>Eukaryota</taxon>
        <taxon>Metazoa</taxon>
        <taxon>Spiralia</taxon>
        <taxon>Lophotrochozoa</taxon>
        <taxon>Mollusca</taxon>
        <taxon>Bivalvia</taxon>
        <taxon>Autobranchia</taxon>
        <taxon>Heteroconchia</taxon>
        <taxon>Palaeoheterodonta</taxon>
        <taxon>Unionida</taxon>
        <taxon>Unionoidea</taxon>
        <taxon>Unionidae</taxon>
        <taxon>Ambleminae</taxon>
        <taxon>Lampsilini</taxon>
        <taxon>Potamilus</taxon>
    </lineage>
</organism>
<comment type="similarity">
    <text evidence="1 3">Belongs to the cytochrome P450 family.</text>
</comment>
<evidence type="ECO:0000256" key="3">
    <source>
        <dbReference type="RuleBase" id="RU000461"/>
    </source>
</evidence>
<evidence type="ECO:0000256" key="1">
    <source>
        <dbReference type="ARBA" id="ARBA00010617"/>
    </source>
</evidence>
<feature type="binding site" description="axial binding residue" evidence="2">
    <location>
        <position position="298"/>
    </location>
    <ligand>
        <name>heme</name>
        <dbReference type="ChEBI" id="CHEBI:30413"/>
    </ligand>
    <ligandPart>
        <name>Fe</name>
        <dbReference type="ChEBI" id="CHEBI:18248"/>
    </ligandPart>
</feature>
<sequence length="350" mass="40196">MTVYNDAAKMLIEKLTPLADTGNPVEVFHEVRTCALDIIMRCAFSYHTDCLKQGDIQAYMKAVHAVKDTVEYRNRYPILYPDFLFYLTKRGREFSKYCKFLHDFADDVINIRKKTLEKEGVSSKKYLDFVDVLLTSKPKTGEGLSSVEMRDQVNNLLSAGHDSTSSAISWILYSIAEHQEVQKKVRAEVDSVLAGRQTDDLRWEDLPRLEYLGMVIKEGMRQHCPVPAIARQITKDFQIDGHHFPAGTAVAVDIYLLHHNEDVWERPLEFIPERFSRENASKIKPFQFIPFSAGPRNCIGQDLAMNEEKVVLAKLVRRFKFELEPNHVPQKKASLVMRSINGIMLKISSR</sequence>
<keyword evidence="5" id="KW-1185">Reference proteome</keyword>
<dbReference type="InterPro" id="IPR036396">
    <property type="entry name" value="Cyt_P450_sf"/>
</dbReference>
<evidence type="ECO:0000313" key="5">
    <source>
        <dbReference type="Proteomes" id="UP001195483"/>
    </source>
</evidence>
<dbReference type="PANTHER" id="PTHR24291:SF201">
    <property type="entry name" value="CYTOCHROME P450, FAMILY 4, SUBFAMILY B, POLYPEPTIDE 7"/>
    <property type="match status" value="1"/>
</dbReference>
<protein>
    <submittedName>
        <fullName evidence="4">Uncharacterized protein</fullName>
    </submittedName>
</protein>
<dbReference type="SUPFAM" id="SSF48264">
    <property type="entry name" value="Cytochrome P450"/>
    <property type="match status" value="1"/>
</dbReference>
<dbReference type="GO" id="GO:0005506">
    <property type="term" value="F:iron ion binding"/>
    <property type="evidence" value="ECO:0007669"/>
    <property type="project" value="InterPro"/>
</dbReference>
<dbReference type="PRINTS" id="PR00463">
    <property type="entry name" value="EP450I"/>
</dbReference>
<keyword evidence="2 3" id="KW-0349">Heme</keyword>
<keyword evidence="2 3" id="KW-0408">Iron</keyword>
<proteinExistence type="inferred from homology"/>
<reference evidence="4" key="3">
    <citation type="submission" date="2023-05" db="EMBL/GenBank/DDBJ databases">
        <authorList>
            <person name="Smith C.H."/>
        </authorList>
    </citation>
    <scope>NUCLEOTIDE SEQUENCE</scope>
    <source>
        <strain evidence="4">CHS0354</strain>
        <tissue evidence="4">Mantle</tissue>
    </source>
</reference>
<accession>A0AAE0SMI0</accession>
<dbReference type="EMBL" id="JAEAOA010002191">
    <property type="protein sequence ID" value="KAK3594423.1"/>
    <property type="molecule type" value="Genomic_DNA"/>
</dbReference>
<dbReference type="Pfam" id="PF00067">
    <property type="entry name" value="p450"/>
    <property type="match status" value="1"/>
</dbReference>
<keyword evidence="3" id="KW-0503">Monooxygenase</keyword>
<dbReference type="Proteomes" id="UP001195483">
    <property type="component" value="Unassembled WGS sequence"/>
</dbReference>
<name>A0AAE0SMI0_9BIVA</name>
<dbReference type="AlphaFoldDB" id="A0AAE0SMI0"/>
<dbReference type="Gene3D" id="1.10.630.10">
    <property type="entry name" value="Cytochrome P450"/>
    <property type="match status" value="1"/>
</dbReference>
<dbReference type="GO" id="GO:0004497">
    <property type="term" value="F:monooxygenase activity"/>
    <property type="evidence" value="ECO:0007669"/>
    <property type="project" value="UniProtKB-KW"/>
</dbReference>
<reference evidence="4" key="1">
    <citation type="journal article" date="2021" name="Genome Biol. Evol.">
        <title>A High-Quality Reference Genome for a Parasitic Bivalve with Doubly Uniparental Inheritance (Bivalvia: Unionida).</title>
        <authorList>
            <person name="Smith C.H."/>
        </authorList>
    </citation>
    <scope>NUCLEOTIDE SEQUENCE</scope>
    <source>
        <strain evidence="4">CHS0354</strain>
    </source>
</reference>
<dbReference type="PROSITE" id="PS00086">
    <property type="entry name" value="CYTOCHROME_P450"/>
    <property type="match status" value="1"/>
</dbReference>
<dbReference type="InterPro" id="IPR001128">
    <property type="entry name" value="Cyt_P450"/>
</dbReference>
<reference evidence="4" key="2">
    <citation type="journal article" date="2021" name="Genome Biol. Evol.">
        <title>Developing a high-quality reference genome for a parasitic bivalve with doubly uniparental inheritance (Bivalvia: Unionida).</title>
        <authorList>
            <person name="Smith C.H."/>
        </authorList>
    </citation>
    <scope>NUCLEOTIDE SEQUENCE</scope>
    <source>
        <strain evidence="4">CHS0354</strain>
        <tissue evidence="4">Mantle</tissue>
    </source>
</reference>
<dbReference type="InterPro" id="IPR050196">
    <property type="entry name" value="Cytochrome_P450_Monoox"/>
</dbReference>
<gene>
    <name evidence="4" type="ORF">CHS0354_037448</name>
</gene>
<keyword evidence="3" id="KW-0560">Oxidoreductase</keyword>
<evidence type="ECO:0000313" key="4">
    <source>
        <dbReference type="EMBL" id="KAK3594423.1"/>
    </source>
</evidence>
<evidence type="ECO:0000256" key="2">
    <source>
        <dbReference type="PIRSR" id="PIRSR602401-1"/>
    </source>
</evidence>
<comment type="cofactor">
    <cofactor evidence="2">
        <name>heme</name>
        <dbReference type="ChEBI" id="CHEBI:30413"/>
    </cofactor>
</comment>
<dbReference type="InterPro" id="IPR017972">
    <property type="entry name" value="Cyt_P450_CS"/>
</dbReference>
<dbReference type="GO" id="GO:0016705">
    <property type="term" value="F:oxidoreductase activity, acting on paired donors, with incorporation or reduction of molecular oxygen"/>
    <property type="evidence" value="ECO:0007669"/>
    <property type="project" value="InterPro"/>
</dbReference>
<keyword evidence="2 3" id="KW-0479">Metal-binding</keyword>
<dbReference type="GO" id="GO:0020037">
    <property type="term" value="F:heme binding"/>
    <property type="evidence" value="ECO:0007669"/>
    <property type="project" value="InterPro"/>
</dbReference>
<comment type="caution">
    <text evidence="4">The sequence shown here is derived from an EMBL/GenBank/DDBJ whole genome shotgun (WGS) entry which is preliminary data.</text>
</comment>